<protein>
    <submittedName>
        <fullName evidence="1">Uncharacterized protein</fullName>
    </submittedName>
</protein>
<name>A0A227H294_VIBPH</name>
<feature type="non-terminal residue" evidence="1">
    <location>
        <position position="74"/>
    </location>
</feature>
<feature type="non-terminal residue" evidence="1">
    <location>
        <position position="1"/>
    </location>
</feature>
<evidence type="ECO:0000313" key="2">
    <source>
        <dbReference type="Proteomes" id="UP000214596"/>
    </source>
</evidence>
<dbReference type="AlphaFoldDB" id="A0A227H294"/>
<accession>A0A227H294</accession>
<dbReference type="EMBL" id="NIXT01005629">
    <property type="protein sequence ID" value="OXD99739.1"/>
    <property type="molecule type" value="Genomic_DNA"/>
</dbReference>
<organism evidence="1 2">
    <name type="scientific">Vibrio parahaemolyticus</name>
    <dbReference type="NCBI Taxonomy" id="670"/>
    <lineage>
        <taxon>Bacteria</taxon>
        <taxon>Pseudomonadati</taxon>
        <taxon>Pseudomonadota</taxon>
        <taxon>Gammaproteobacteria</taxon>
        <taxon>Vibrionales</taxon>
        <taxon>Vibrionaceae</taxon>
        <taxon>Vibrio</taxon>
    </lineage>
</organism>
<proteinExistence type="predicted"/>
<sequence length="74" mass="8156">DNMSKPVTIDAVLTLSSCTTICVLTDYQIQLTFLPSELQIDEQVMFSYAQAVSNVPQPSPFIDVTQASWDANQS</sequence>
<reference evidence="1 2" key="1">
    <citation type="journal article" date="2017" name="Appl. Environ. Microbiol.">
        <title>Parallel evolution of two clades of a major Atlantic endemic Vibrio parahaemolyticus pathogen lineage by independent acquisition of related pathogenicity islands.</title>
        <authorList>
            <person name="Xu F."/>
            <person name="Gonzalez-Escalona N."/>
            <person name="Drees K.P."/>
            <person name="Sebra R.P."/>
            <person name="Cooper V.S."/>
            <person name="Jones S.H."/>
            <person name="Whistler C.A."/>
        </authorList>
    </citation>
    <scope>NUCLEOTIDE SEQUENCE [LARGE SCALE GENOMIC DNA]</scope>
    <source>
        <strain evidence="1 2">MAVP-3</strain>
    </source>
</reference>
<comment type="caution">
    <text evidence="1">The sequence shown here is derived from an EMBL/GenBank/DDBJ whole genome shotgun (WGS) entry which is preliminary data.</text>
</comment>
<gene>
    <name evidence="1" type="ORF">CA163_39725</name>
</gene>
<dbReference type="Proteomes" id="UP000214596">
    <property type="component" value="Unassembled WGS sequence"/>
</dbReference>
<evidence type="ECO:0000313" key="1">
    <source>
        <dbReference type="EMBL" id="OXD99739.1"/>
    </source>
</evidence>